<dbReference type="CDD" id="cd07377">
    <property type="entry name" value="WHTH_GntR"/>
    <property type="match status" value="1"/>
</dbReference>
<keyword evidence="8" id="KW-1185">Reference proteome</keyword>
<dbReference type="InterPro" id="IPR015424">
    <property type="entry name" value="PyrdxlP-dep_Trfase"/>
</dbReference>
<dbReference type="InterPro" id="IPR036388">
    <property type="entry name" value="WH-like_DNA-bd_sf"/>
</dbReference>
<evidence type="ECO:0000259" key="6">
    <source>
        <dbReference type="PROSITE" id="PS50949"/>
    </source>
</evidence>
<dbReference type="PROSITE" id="PS50949">
    <property type="entry name" value="HTH_GNTR"/>
    <property type="match status" value="1"/>
</dbReference>
<keyword evidence="5" id="KW-0804">Transcription</keyword>
<evidence type="ECO:0000256" key="2">
    <source>
        <dbReference type="ARBA" id="ARBA00022898"/>
    </source>
</evidence>
<comment type="caution">
    <text evidence="7">The sequence shown here is derived from an EMBL/GenBank/DDBJ whole genome shotgun (WGS) entry which is preliminary data.</text>
</comment>
<reference evidence="7 8" key="1">
    <citation type="submission" date="2019-03" db="EMBL/GenBank/DDBJ databases">
        <title>Ruegeria lutea sp. nov., a novel strain, isolated from marine sediment, the Masan Bay, South Korea.</title>
        <authorList>
            <person name="Kim J."/>
            <person name="Kim D.-Y."/>
            <person name="Lee S.-S."/>
        </authorList>
    </citation>
    <scope>NUCLEOTIDE SEQUENCE [LARGE SCALE GENOMIC DNA]</scope>
    <source>
        <strain evidence="7 8">318-1</strain>
    </source>
</reference>
<dbReference type="Gene3D" id="1.10.10.10">
    <property type="entry name" value="Winged helix-like DNA-binding domain superfamily/Winged helix DNA-binding domain"/>
    <property type="match status" value="1"/>
</dbReference>
<protein>
    <submittedName>
        <fullName evidence="7">PLP-dependent aminotransferase family protein</fullName>
    </submittedName>
</protein>
<evidence type="ECO:0000256" key="1">
    <source>
        <dbReference type="ARBA" id="ARBA00005384"/>
    </source>
</evidence>
<keyword evidence="7" id="KW-0808">Transferase</keyword>
<evidence type="ECO:0000313" key="7">
    <source>
        <dbReference type="EMBL" id="TDK43917.1"/>
    </source>
</evidence>
<dbReference type="EMBL" id="SMUV01000071">
    <property type="protein sequence ID" value="TDK43917.1"/>
    <property type="molecule type" value="Genomic_DNA"/>
</dbReference>
<dbReference type="PANTHER" id="PTHR46577">
    <property type="entry name" value="HTH-TYPE TRANSCRIPTIONAL REGULATORY PROTEIN GABR"/>
    <property type="match status" value="1"/>
</dbReference>
<dbReference type="SUPFAM" id="SSF46785">
    <property type="entry name" value="Winged helix' DNA-binding domain"/>
    <property type="match status" value="1"/>
</dbReference>
<comment type="similarity">
    <text evidence="1">In the C-terminal section; belongs to the class-I pyridoxal-phosphate-dependent aminotransferase family.</text>
</comment>
<gene>
    <name evidence="7" type="ORF">E1832_16750</name>
</gene>
<dbReference type="PANTHER" id="PTHR46577:SF1">
    <property type="entry name" value="HTH-TYPE TRANSCRIPTIONAL REGULATORY PROTEIN GABR"/>
    <property type="match status" value="1"/>
</dbReference>
<dbReference type="InterPro" id="IPR004839">
    <property type="entry name" value="Aminotransferase_I/II_large"/>
</dbReference>
<dbReference type="AlphaFoldDB" id="A0A4V3AQS6"/>
<keyword evidence="2" id="KW-0663">Pyridoxal phosphate</keyword>
<dbReference type="SUPFAM" id="SSF53383">
    <property type="entry name" value="PLP-dependent transferases"/>
    <property type="match status" value="1"/>
</dbReference>
<dbReference type="GO" id="GO:0008483">
    <property type="term" value="F:transaminase activity"/>
    <property type="evidence" value="ECO:0007669"/>
    <property type="project" value="UniProtKB-KW"/>
</dbReference>
<dbReference type="CDD" id="cd00609">
    <property type="entry name" value="AAT_like"/>
    <property type="match status" value="1"/>
</dbReference>
<keyword evidence="7" id="KW-0032">Aminotransferase</keyword>
<evidence type="ECO:0000313" key="8">
    <source>
        <dbReference type="Proteomes" id="UP000295301"/>
    </source>
</evidence>
<evidence type="ECO:0000256" key="4">
    <source>
        <dbReference type="ARBA" id="ARBA00023125"/>
    </source>
</evidence>
<evidence type="ECO:0000256" key="3">
    <source>
        <dbReference type="ARBA" id="ARBA00023015"/>
    </source>
</evidence>
<dbReference type="GO" id="GO:0030170">
    <property type="term" value="F:pyridoxal phosphate binding"/>
    <property type="evidence" value="ECO:0007669"/>
    <property type="project" value="InterPro"/>
</dbReference>
<dbReference type="OrthoDB" id="9808770at2"/>
<dbReference type="Pfam" id="PF00392">
    <property type="entry name" value="GntR"/>
    <property type="match status" value="1"/>
</dbReference>
<keyword evidence="3" id="KW-0805">Transcription regulation</keyword>
<dbReference type="InterPro" id="IPR015421">
    <property type="entry name" value="PyrdxlP-dep_Trfase_major"/>
</dbReference>
<dbReference type="GO" id="GO:0003700">
    <property type="term" value="F:DNA-binding transcription factor activity"/>
    <property type="evidence" value="ECO:0007669"/>
    <property type="project" value="InterPro"/>
</dbReference>
<organism evidence="7 8">
    <name type="scientific">Antarcticimicrobium luteum</name>
    <dbReference type="NCBI Taxonomy" id="2547397"/>
    <lineage>
        <taxon>Bacteria</taxon>
        <taxon>Pseudomonadati</taxon>
        <taxon>Pseudomonadota</taxon>
        <taxon>Alphaproteobacteria</taxon>
        <taxon>Rhodobacterales</taxon>
        <taxon>Paracoccaceae</taxon>
        <taxon>Antarcticimicrobium</taxon>
    </lineage>
</organism>
<proteinExistence type="inferred from homology"/>
<dbReference type="InterPro" id="IPR000524">
    <property type="entry name" value="Tscrpt_reg_HTH_GntR"/>
</dbReference>
<dbReference type="GO" id="GO:0003677">
    <property type="term" value="F:DNA binding"/>
    <property type="evidence" value="ECO:0007669"/>
    <property type="project" value="UniProtKB-KW"/>
</dbReference>
<dbReference type="Proteomes" id="UP000295301">
    <property type="component" value="Unassembled WGS sequence"/>
</dbReference>
<dbReference type="InterPro" id="IPR036390">
    <property type="entry name" value="WH_DNA-bd_sf"/>
</dbReference>
<dbReference type="Gene3D" id="3.40.640.10">
    <property type="entry name" value="Type I PLP-dependent aspartate aminotransferase-like (Major domain)"/>
    <property type="match status" value="1"/>
</dbReference>
<sequence length="501" mass="55296">MSIAVDTFFLNPDAPGTLQAQVQQMIAEGILSGRFHTGEKLPSSRRLAAHLGVSRITVTLAYTELVANDYLSAQGRSGYYVSENAPVPPTYSPRPRAADTVDWTRAIAQRFTGGDTPRKPGDWRDFRYPFIYGQADPTLFDHANWRQCALRALGQKDFASLTDDYYDRDDPLLVEYIARHTLPRRGISARPEEILITLGAQNALWIAARVLLNRRRRAVIEDPCYHAQRDLLTHAGCRLTPVRVDADGLPPDAIPPGTDVIFTTPSHQCPTTATMPLHRRHALLERARELDALVVEDDYEFEMAFLAAPSPALKSLDEDGRVIYVGSFSKSLFPGLRLGYMVGSEPFIREARALRATMLRHPPGHMQRTAAYFLSLGHYDSQIRRMGAALHDRRRAAEAAIAEHGLTIAGRGVYGGSSLWMQAPEGTDSAELATRLQADGVFIEPGAPFFAGPERPARFYRLGYSSIPTSRIGEGIARIAAALRDAPGATDRPAPQAMQHS</sequence>
<accession>A0A4V3AQS6</accession>
<keyword evidence="4" id="KW-0238">DNA-binding</keyword>
<dbReference type="InterPro" id="IPR051446">
    <property type="entry name" value="HTH_trans_reg/aminotransferase"/>
</dbReference>
<evidence type="ECO:0000256" key="5">
    <source>
        <dbReference type="ARBA" id="ARBA00023163"/>
    </source>
</evidence>
<dbReference type="RefSeq" id="WP_133360914.1">
    <property type="nucleotide sequence ID" value="NZ_SMUV01000071.1"/>
</dbReference>
<name>A0A4V3AQS6_9RHOB</name>
<dbReference type="SMART" id="SM00345">
    <property type="entry name" value="HTH_GNTR"/>
    <property type="match status" value="1"/>
</dbReference>
<dbReference type="Pfam" id="PF00155">
    <property type="entry name" value="Aminotran_1_2"/>
    <property type="match status" value="1"/>
</dbReference>
<feature type="domain" description="HTH gntR-type" evidence="6">
    <location>
        <begin position="16"/>
        <end position="84"/>
    </location>
</feature>